<dbReference type="OrthoDB" id="200954at2759"/>
<comment type="subcellular location">
    <subcellularLocation>
        <location evidence="1">Membrane</location>
        <topology evidence="1">Multi-pass membrane protein</topology>
    </subcellularLocation>
</comment>
<name>A0A2G8JID7_STIJA</name>
<evidence type="ECO:0000313" key="8">
    <source>
        <dbReference type="EMBL" id="PIK35512.1"/>
    </source>
</evidence>
<accession>A0A2G8JID7</accession>
<evidence type="ECO:0000256" key="5">
    <source>
        <dbReference type="ARBA" id="ARBA00023136"/>
    </source>
</evidence>
<dbReference type="Pfam" id="PF02535">
    <property type="entry name" value="Zip"/>
    <property type="match status" value="1"/>
</dbReference>
<dbReference type="GO" id="GO:0005385">
    <property type="term" value="F:zinc ion transmembrane transporter activity"/>
    <property type="evidence" value="ECO:0007669"/>
    <property type="project" value="TreeGrafter"/>
</dbReference>
<comment type="similarity">
    <text evidence="2">Belongs to the ZIP transporter (TC 2.A.5) family.</text>
</comment>
<evidence type="ECO:0000313" key="9">
    <source>
        <dbReference type="Proteomes" id="UP000230750"/>
    </source>
</evidence>
<dbReference type="PANTHER" id="PTHR12191:SF30">
    <property type="entry name" value="ZINC TRANSPORTER ZIP4 N-TERMINAL DOMAIN-CONTAINING PROTEIN"/>
    <property type="match status" value="1"/>
</dbReference>
<gene>
    <name evidence="8" type="ORF">BSL78_27660</name>
</gene>
<reference evidence="8 9" key="1">
    <citation type="journal article" date="2017" name="PLoS Biol.">
        <title>The sea cucumber genome provides insights into morphological evolution and visceral regeneration.</title>
        <authorList>
            <person name="Zhang X."/>
            <person name="Sun L."/>
            <person name="Yuan J."/>
            <person name="Sun Y."/>
            <person name="Gao Y."/>
            <person name="Zhang L."/>
            <person name="Li S."/>
            <person name="Dai H."/>
            <person name="Hamel J.F."/>
            <person name="Liu C."/>
            <person name="Yu Y."/>
            <person name="Liu S."/>
            <person name="Lin W."/>
            <person name="Guo K."/>
            <person name="Jin S."/>
            <person name="Xu P."/>
            <person name="Storey K.B."/>
            <person name="Huan P."/>
            <person name="Zhang T."/>
            <person name="Zhou Y."/>
            <person name="Zhang J."/>
            <person name="Lin C."/>
            <person name="Li X."/>
            <person name="Xing L."/>
            <person name="Huo D."/>
            <person name="Sun M."/>
            <person name="Wang L."/>
            <person name="Mercier A."/>
            <person name="Li F."/>
            <person name="Yang H."/>
            <person name="Xiang J."/>
        </authorList>
    </citation>
    <scope>NUCLEOTIDE SEQUENCE [LARGE SCALE GENOMIC DNA]</scope>
    <source>
        <strain evidence="8">Shaxun</strain>
        <tissue evidence="8">Muscle</tissue>
    </source>
</reference>
<keyword evidence="9" id="KW-1185">Reference proteome</keyword>
<protein>
    <submittedName>
        <fullName evidence="8">Putative zinc transporter ZIP10</fullName>
    </submittedName>
</protein>
<comment type="caution">
    <text evidence="8">The sequence shown here is derived from an EMBL/GenBank/DDBJ whole genome shotgun (WGS) entry which is preliminary data.</text>
</comment>
<evidence type="ECO:0000256" key="4">
    <source>
        <dbReference type="ARBA" id="ARBA00022989"/>
    </source>
</evidence>
<proteinExistence type="inferred from homology"/>
<feature type="transmembrane region" description="Helical" evidence="7">
    <location>
        <begin position="212"/>
        <end position="231"/>
    </location>
</feature>
<feature type="transmembrane region" description="Helical" evidence="7">
    <location>
        <begin position="42"/>
        <end position="59"/>
    </location>
</feature>
<evidence type="ECO:0000256" key="2">
    <source>
        <dbReference type="ARBA" id="ARBA00006939"/>
    </source>
</evidence>
<dbReference type="EMBL" id="MRZV01001883">
    <property type="protein sequence ID" value="PIK35512.1"/>
    <property type="molecule type" value="Genomic_DNA"/>
</dbReference>
<sequence>MPSLDRSNTSLSLASCPQAIGIHGHESGSHVVHSPLDEELAFAWKSLATLSAIYAFYLLETIMGWWSDQEHAHPGDMHMTNADDIGSRKSTSQKELTKHTDSQSDDFSAESGGCLSKYGALPVMVIIGDGLHNFGDGLAIGAAFTASVGAGISTSVAVLCHEIPHELGDLAILIKSGLKLKTALCLNFMSALTSFAGLYLGIALATTEIARQWIFAVTAGMFLYVALADMMPQITHIKNVKDP</sequence>
<evidence type="ECO:0000256" key="7">
    <source>
        <dbReference type="SAM" id="Phobius"/>
    </source>
</evidence>
<dbReference type="STRING" id="307972.A0A2G8JID7"/>
<dbReference type="GO" id="GO:0005886">
    <property type="term" value="C:plasma membrane"/>
    <property type="evidence" value="ECO:0007669"/>
    <property type="project" value="TreeGrafter"/>
</dbReference>
<dbReference type="PANTHER" id="PTHR12191">
    <property type="entry name" value="SOLUTE CARRIER FAMILY 39"/>
    <property type="match status" value="1"/>
</dbReference>
<keyword evidence="5 7" id="KW-0472">Membrane</keyword>
<organism evidence="8 9">
    <name type="scientific">Stichopus japonicus</name>
    <name type="common">Sea cucumber</name>
    <dbReference type="NCBI Taxonomy" id="307972"/>
    <lineage>
        <taxon>Eukaryota</taxon>
        <taxon>Metazoa</taxon>
        <taxon>Echinodermata</taxon>
        <taxon>Eleutherozoa</taxon>
        <taxon>Echinozoa</taxon>
        <taxon>Holothuroidea</taxon>
        <taxon>Aspidochirotacea</taxon>
        <taxon>Aspidochirotida</taxon>
        <taxon>Stichopodidae</taxon>
        <taxon>Apostichopus</taxon>
    </lineage>
</organism>
<dbReference type="InterPro" id="IPR050799">
    <property type="entry name" value="ZIP_Transporter"/>
</dbReference>
<feature type="region of interest" description="Disordered" evidence="6">
    <location>
        <begin position="76"/>
        <end position="109"/>
    </location>
</feature>
<evidence type="ECO:0000256" key="6">
    <source>
        <dbReference type="SAM" id="MobiDB-lite"/>
    </source>
</evidence>
<evidence type="ECO:0000256" key="3">
    <source>
        <dbReference type="ARBA" id="ARBA00022692"/>
    </source>
</evidence>
<keyword evidence="4 7" id="KW-1133">Transmembrane helix</keyword>
<dbReference type="AlphaFoldDB" id="A0A2G8JID7"/>
<feature type="transmembrane region" description="Helical" evidence="7">
    <location>
        <begin position="184"/>
        <end position="206"/>
    </location>
</feature>
<dbReference type="GO" id="GO:0071578">
    <property type="term" value="P:zinc ion import across plasma membrane"/>
    <property type="evidence" value="ECO:0007669"/>
    <property type="project" value="TreeGrafter"/>
</dbReference>
<dbReference type="Proteomes" id="UP000230750">
    <property type="component" value="Unassembled WGS sequence"/>
</dbReference>
<dbReference type="GO" id="GO:0140410">
    <property type="term" value="F:monoatomic cation:bicarbonate symporter activity"/>
    <property type="evidence" value="ECO:0007669"/>
    <property type="project" value="TreeGrafter"/>
</dbReference>
<keyword evidence="3 7" id="KW-0812">Transmembrane</keyword>
<evidence type="ECO:0000256" key="1">
    <source>
        <dbReference type="ARBA" id="ARBA00004141"/>
    </source>
</evidence>
<dbReference type="InterPro" id="IPR003689">
    <property type="entry name" value="ZIP"/>
</dbReference>
<dbReference type="GO" id="GO:0030003">
    <property type="term" value="P:intracellular monoatomic cation homeostasis"/>
    <property type="evidence" value="ECO:0007669"/>
    <property type="project" value="TreeGrafter"/>
</dbReference>